<evidence type="ECO:0008006" key="8">
    <source>
        <dbReference type="Google" id="ProtNLM"/>
    </source>
</evidence>
<dbReference type="PATRIC" id="fig|1423733.4.peg.3000"/>
<dbReference type="Pfam" id="PF09339">
    <property type="entry name" value="HTH_IclR"/>
    <property type="match status" value="1"/>
</dbReference>
<dbReference type="Proteomes" id="UP000051845">
    <property type="component" value="Unassembled WGS sequence"/>
</dbReference>
<dbReference type="InterPro" id="IPR036388">
    <property type="entry name" value="WH-like_DNA-bd_sf"/>
</dbReference>
<dbReference type="GO" id="GO:0045892">
    <property type="term" value="P:negative regulation of DNA-templated transcription"/>
    <property type="evidence" value="ECO:0007669"/>
    <property type="project" value="UniProtKB-ARBA"/>
</dbReference>
<dbReference type="EMBL" id="AYYR01000009">
    <property type="protein sequence ID" value="KRM77519.1"/>
    <property type="molecule type" value="Genomic_DNA"/>
</dbReference>
<evidence type="ECO:0000256" key="3">
    <source>
        <dbReference type="ARBA" id="ARBA00023163"/>
    </source>
</evidence>
<dbReference type="PROSITE" id="PS51077">
    <property type="entry name" value="HTH_ICLR"/>
    <property type="match status" value="1"/>
</dbReference>
<dbReference type="InterPro" id="IPR029016">
    <property type="entry name" value="GAF-like_dom_sf"/>
</dbReference>
<dbReference type="PANTHER" id="PTHR30136:SF24">
    <property type="entry name" value="HTH-TYPE TRANSCRIPTIONAL REPRESSOR ALLR"/>
    <property type="match status" value="1"/>
</dbReference>
<dbReference type="Gene3D" id="3.30.450.40">
    <property type="match status" value="1"/>
</dbReference>
<dbReference type="SUPFAM" id="SSF55781">
    <property type="entry name" value="GAF domain-like"/>
    <property type="match status" value="1"/>
</dbReference>
<dbReference type="STRING" id="33960.TY91_01000"/>
<dbReference type="InterPro" id="IPR014757">
    <property type="entry name" value="Tscrpt_reg_IclR_C"/>
</dbReference>
<keyword evidence="3" id="KW-0804">Transcription</keyword>
<dbReference type="Pfam" id="PF01614">
    <property type="entry name" value="IclR_C"/>
    <property type="match status" value="1"/>
</dbReference>
<dbReference type="PROSITE" id="PS51078">
    <property type="entry name" value="ICLR_ED"/>
    <property type="match status" value="1"/>
</dbReference>
<sequence>MAKPIRSVARASSILDYLADRPEAKLSELSAHLNISKTTLFGIAETLCQQGFAYKNPISSGYSIGPKLITYGQPLSNDQLTRLVHPYLQVVANEFHEAIFLTVLQDQRVHYIAKVDADLPPKMGEVTNTTSDSFLYNTAAGKTLLSTFLPAELTVYLDQLEQTGKLTETEVRKLNRELIKIRQANLAYDLGEQAPNVNCVSVGIRNYRHEVLASMAVVLIDETDPTDKLHALAARMQTISTALETRLV</sequence>
<dbReference type="GO" id="GO:0003700">
    <property type="term" value="F:DNA-binding transcription factor activity"/>
    <property type="evidence" value="ECO:0007669"/>
    <property type="project" value="TreeGrafter"/>
</dbReference>
<proteinExistence type="predicted"/>
<evidence type="ECO:0000256" key="2">
    <source>
        <dbReference type="ARBA" id="ARBA00023125"/>
    </source>
</evidence>
<dbReference type="RefSeq" id="WP_054759256.1">
    <property type="nucleotide sequence ID" value="NZ_AYYR01000009.1"/>
</dbReference>
<dbReference type="InterPro" id="IPR036390">
    <property type="entry name" value="WH_DNA-bd_sf"/>
</dbReference>
<feature type="domain" description="HTH iclR-type" evidence="4">
    <location>
        <begin position="5"/>
        <end position="66"/>
    </location>
</feature>
<organism evidence="6 7">
    <name type="scientific">Secundilactobacillus collinoides DSM 20515 = JCM 1123</name>
    <dbReference type="NCBI Taxonomy" id="1423733"/>
    <lineage>
        <taxon>Bacteria</taxon>
        <taxon>Bacillati</taxon>
        <taxon>Bacillota</taxon>
        <taxon>Bacilli</taxon>
        <taxon>Lactobacillales</taxon>
        <taxon>Lactobacillaceae</taxon>
        <taxon>Secundilactobacillus</taxon>
    </lineage>
</organism>
<comment type="caution">
    <text evidence="6">The sequence shown here is derived from an EMBL/GenBank/DDBJ whole genome shotgun (WGS) entry which is preliminary data.</text>
</comment>
<keyword evidence="2" id="KW-0238">DNA-binding</keyword>
<protein>
    <recommendedName>
        <fullName evidence="8">IclR family transcriptional regulator</fullName>
    </recommendedName>
</protein>
<keyword evidence="1" id="KW-0805">Transcription regulation</keyword>
<dbReference type="PANTHER" id="PTHR30136">
    <property type="entry name" value="HELIX-TURN-HELIX TRANSCRIPTIONAL REGULATOR, ICLR FAMILY"/>
    <property type="match status" value="1"/>
</dbReference>
<gene>
    <name evidence="6" type="ORF">FC82_GL002874</name>
</gene>
<accession>A0A0R2BCU8</accession>
<reference evidence="6 7" key="1">
    <citation type="journal article" date="2015" name="Genome Announc.">
        <title>Expanding the biotechnology potential of lactobacilli through comparative genomics of 213 strains and associated genera.</title>
        <authorList>
            <person name="Sun Z."/>
            <person name="Harris H.M."/>
            <person name="McCann A."/>
            <person name="Guo C."/>
            <person name="Argimon S."/>
            <person name="Zhang W."/>
            <person name="Yang X."/>
            <person name="Jeffery I.B."/>
            <person name="Cooney J.C."/>
            <person name="Kagawa T.F."/>
            <person name="Liu W."/>
            <person name="Song Y."/>
            <person name="Salvetti E."/>
            <person name="Wrobel A."/>
            <person name="Rasinkangas P."/>
            <person name="Parkhill J."/>
            <person name="Rea M.C."/>
            <person name="O'Sullivan O."/>
            <person name="Ritari J."/>
            <person name="Douillard F.P."/>
            <person name="Paul Ross R."/>
            <person name="Yang R."/>
            <person name="Briner A.E."/>
            <person name="Felis G.E."/>
            <person name="de Vos W.M."/>
            <person name="Barrangou R."/>
            <person name="Klaenhammer T.R."/>
            <person name="Caufield P.W."/>
            <person name="Cui Y."/>
            <person name="Zhang H."/>
            <person name="O'Toole P.W."/>
        </authorList>
    </citation>
    <scope>NUCLEOTIDE SEQUENCE [LARGE SCALE GENOMIC DNA]</scope>
    <source>
        <strain evidence="6 7">DSM 20515</strain>
    </source>
</reference>
<feature type="domain" description="IclR-ED" evidence="5">
    <location>
        <begin position="67"/>
        <end position="248"/>
    </location>
</feature>
<dbReference type="GO" id="GO:0003677">
    <property type="term" value="F:DNA binding"/>
    <property type="evidence" value="ECO:0007669"/>
    <property type="project" value="UniProtKB-KW"/>
</dbReference>
<dbReference type="SUPFAM" id="SSF46785">
    <property type="entry name" value="Winged helix' DNA-binding domain"/>
    <property type="match status" value="1"/>
</dbReference>
<evidence type="ECO:0000313" key="6">
    <source>
        <dbReference type="EMBL" id="KRM77519.1"/>
    </source>
</evidence>
<dbReference type="AlphaFoldDB" id="A0A0R2BCU8"/>
<dbReference type="Gene3D" id="1.10.10.10">
    <property type="entry name" value="Winged helix-like DNA-binding domain superfamily/Winged helix DNA-binding domain"/>
    <property type="match status" value="1"/>
</dbReference>
<dbReference type="SMART" id="SM00346">
    <property type="entry name" value="HTH_ICLR"/>
    <property type="match status" value="1"/>
</dbReference>
<evidence type="ECO:0000313" key="7">
    <source>
        <dbReference type="Proteomes" id="UP000051845"/>
    </source>
</evidence>
<dbReference type="InterPro" id="IPR050707">
    <property type="entry name" value="HTH_MetabolicPath_Reg"/>
</dbReference>
<evidence type="ECO:0000256" key="1">
    <source>
        <dbReference type="ARBA" id="ARBA00023015"/>
    </source>
</evidence>
<evidence type="ECO:0000259" key="4">
    <source>
        <dbReference type="PROSITE" id="PS51077"/>
    </source>
</evidence>
<evidence type="ECO:0000259" key="5">
    <source>
        <dbReference type="PROSITE" id="PS51078"/>
    </source>
</evidence>
<dbReference type="InterPro" id="IPR005471">
    <property type="entry name" value="Tscrpt_reg_IclR_N"/>
</dbReference>
<name>A0A0R2BCU8_SECCO</name>